<dbReference type="PANTHER" id="PTHR11071:SF561">
    <property type="entry name" value="PEPTIDYL-PROLYL CIS-TRANS ISOMERASE D-RELATED"/>
    <property type="match status" value="1"/>
</dbReference>
<dbReference type="GO" id="GO:0003755">
    <property type="term" value="F:peptidyl-prolyl cis-trans isomerase activity"/>
    <property type="evidence" value="ECO:0007669"/>
    <property type="project" value="UniProtKB-UniRule"/>
</dbReference>
<reference evidence="8" key="3">
    <citation type="journal article" date="2012" name="PLoS Pathog.">
        <title>Comparative genomics of the apicomplexan parasites Toxoplasma gondii and Neospora caninum: Coccidia differing in host range and transmission strategy.</title>
        <authorList>
            <person name="Reid A.J."/>
            <person name="Vermont S.J."/>
            <person name="Cotton J.A."/>
            <person name="Harris D."/>
            <person name="Hill-Cawthorne G.A."/>
            <person name="Konen-Waisman S."/>
            <person name="Latham S.M."/>
            <person name="Mourier T."/>
            <person name="Norton R."/>
            <person name="Quail M.A."/>
            <person name="Sanders M."/>
            <person name="Shanmugam D."/>
            <person name="Sohal A."/>
            <person name="Wasmuth J.D."/>
            <person name="Brunk B."/>
            <person name="Grigg M.E."/>
            <person name="Howard J.C."/>
            <person name="Parkinson J."/>
            <person name="Roos D.S."/>
            <person name="Trees A.J."/>
            <person name="Berriman M."/>
            <person name="Pain A."/>
            <person name="Wastling J.M."/>
        </authorList>
    </citation>
    <scope>NUCLEOTIDE SEQUENCE [LARGE SCALE GENOMIC DNA]</scope>
    <source>
        <strain evidence="8">Liverpool</strain>
    </source>
</reference>
<organism evidence="6 8">
    <name type="scientific">Neospora caninum (strain Liverpool)</name>
    <dbReference type="NCBI Taxonomy" id="572307"/>
    <lineage>
        <taxon>Eukaryota</taxon>
        <taxon>Sar</taxon>
        <taxon>Alveolata</taxon>
        <taxon>Apicomplexa</taxon>
        <taxon>Conoidasida</taxon>
        <taxon>Coccidia</taxon>
        <taxon>Eucoccidiorida</taxon>
        <taxon>Eimeriorina</taxon>
        <taxon>Sarcocystidae</taxon>
        <taxon>Neospora</taxon>
    </lineage>
</organism>
<dbReference type="Pfam" id="PF00160">
    <property type="entry name" value="Pro_isomerase"/>
    <property type="match status" value="1"/>
</dbReference>
<dbReference type="GO" id="GO:0005737">
    <property type="term" value="C:cytoplasm"/>
    <property type="evidence" value="ECO:0007669"/>
    <property type="project" value="TreeGrafter"/>
</dbReference>
<dbReference type="SUPFAM" id="SSF50891">
    <property type="entry name" value="Cyclophilin-like"/>
    <property type="match status" value="1"/>
</dbReference>
<dbReference type="OrthoDB" id="193499at2759"/>
<dbReference type="EC" id="5.2.1.8" evidence="3"/>
<dbReference type="FunFam" id="2.40.100.10:FF:000031">
    <property type="entry name" value="Peptidyl-prolyl cis-trans isomerase"/>
    <property type="match status" value="1"/>
</dbReference>
<proteinExistence type="inferred from homology"/>
<gene>
    <name evidence="7" type="ORF">BN1204_015405</name>
    <name evidence="6" type="ORF">NCLIV_015405</name>
</gene>
<comment type="function">
    <text evidence="3">PPIases accelerate the folding of proteins. It catalyzes the cis-trans isomerization of proline imidic peptide bonds in oligopeptides.</text>
</comment>
<evidence type="ECO:0000256" key="1">
    <source>
        <dbReference type="ARBA" id="ARBA00023110"/>
    </source>
</evidence>
<evidence type="ECO:0000256" key="4">
    <source>
        <dbReference type="SAM" id="MobiDB-lite"/>
    </source>
</evidence>
<comment type="catalytic activity">
    <reaction evidence="3">
        <text>[protein]-peptidylproline (omega=180) = [protein]-peptidylproline (omega=0)</text>
        <dbReference type="Rhea" id="RHEA:16237"/>
        <dbReference type="Rhea" id="RHEA-COMP:10747"/>
        <dbReference type="Rhea" id="RHEA-COMP:10748"/>
        <dbReference type="ChEBI" id="CHEBI:83833"/>
        <dbReference type="ChEBI" id="CHEBI:83834"/>
        <dbReference type="EC" id="5.2.1.8"/>
    </reaction>
</comment>
<comment type="similarity">
    <text evidence="3">Belongs to the cyclophilin-type PPIase family.</text>
</comment>
<dbReference type="EMBL" id="FR823387">
    <property type="protein sequence ID" value="CBZ51748.1"/>
    <property type="molecule type" value="Genomic_DNA"/>
</dbReference>
<evidence type="ECO:0000259" key="5">
    <source>
        <dbReference type="PROSITE" id="PS50072"/>
    </source>
</evidence>
<dbReference type="OMA" id="IPNPRVY"/>
<evidence type="ECO:0000313" key="7">
    <source>
        <dbReference type="EMBL" id="CEL65703.1"/>
    </source>
</evidence>
<dbReference type="PROSITE" id="PS50072">
    <property type="entry name" value="CSA_PPIASE_2"/>
    <property type="match status" value="1"/>
</dbReference>
<keyword evidence="8" id="KW-1185">Reference proteome</keyword>
<feature type="compositionally biased region" description="Low complexity" evidence="4">
    <location>
        <begin position="25"/>
        <end position="53"/>
    </location>
</feature>
<sequence length="290" mass="32423">MPRFRLPSITSPSSMRTGPPPSSYMPPAASSSPPSSSPPASSRLPPAVASPLSDAGRRSFLPNPLVHLDISIGGRDAGRMVFQLFADTHPITAENFRCLCTGETGLGYWMRPRWYKSTPFHRIVPGFMCQGGDIHRGDGRGGESIYGQFFRDERFLYKHSKRGLLSMAKARRQHTNNSQFFITFDACPWLDGEHVVFGQLQSGAEVLDQIEAQGTPGGWKKRPVEIWNCGELLLNSLREVPREATAAVRHQEMLKDLIMDAAERPEKLYEPKEQVIPIPDDVYIKARRGF</sequence>
<evidence type="ECO:0000256" key="3">
    <source>
        <dbReference type="RuleBase" id="RU363019"/>
    </source>
</evidence>
<keyword evidence="1 3" id="KW-0697">Rotamase</keyword>
<keyword evidence="2 3" id="KW-0413">Isomerase</keyword>
<dbReference type="InterPro" id="IPR029000">
    <property type="entry name" value="Cyclophilin-like_dom_sf"/>
</dbReference>
<evidence type="ECO:0000313" key="8">
    <source>
        <dbReference type="Proteomes" id="UP000007494"/>
    </source>
</evidence>
<dbReference type="Proteomes" id="UP000007494">
    <property type="component" value="Chromosome VI"/>
</dbReference>
<dbReference type="PANTHER" id="PTHR11071">
    <property type="entry name" value="PEPTIDYL-PROLYL CIS-TRANS ISOMERASE"/>
    <property type="match status" value="1"/>
</dbReference>
<dbReference type="InParanoid" id="F0VDF5"/>
<dbReference type="GO" id="GO:0016018">
    <property type="term" value="F:cyclosporin A binding"/>
    <property type="evidence" value="ECO:0007669"/>
    <property type="project" value="TreeGrafter"/>
</dbReference>
<accession>F0VDF5</accession>
<dbReference type="VEuPathDB" id="ToxoDB:NCLIV_015405"/>
<dbReference type="RefSeq" id="XP_003881781.1">
    <property type="nucleotide sequence ID" value="XM_003881732.1"/>
</dbReference>
<evidence type="ECO:0000256" key="2">
    <source>
        <dbReference type="ARBA" id="ARBA00023235"/>
    </source>
</evidence>
<reference evidence="7" key="4">
    <citation type="journal article" date="2015" name="PLoS ONE">
        <title>Comprehensive Evaluation of Toxoplasma gondii VEG and Neospora caninum LIV Genomes with Tachyzoite Stage Transcriptome and Proteome Defines Novel Transcript Features.</title>
        <authorList>
            <person name="Ramaprasad A."/>
            <person name="Mourier T."/>
            <person name="Naeem R."/>
            <person name="Malas T.B."/>
            <person name="Moussa E."/>
            <person name="Panigrahi A."/>
            <person name="Vermont S.J."/>
            <person name="Otto T.D."/>
            <person name="Wastling J."/>
            <person name="Pain A."/>
        </authorList>
    </citation>
    <scope>NUCLEOTIDE SEQUENCE</scope>
    <source>
        <strain evidence="7">Liverpool</strain>
    </source>
</reference>
<reference evidence="6" key="1">
    <citation type="submission" date="2011-02" db="EMBL/GenBank/DDBJ databases">
        <authorList>
            <person name="Aslett M."/>
        </authorList>
    </citation>
    <scope>NUCLEOTIDE SEQUENCE</scope>
    <source>
        <strain evidence="6">Liverpool</strain>
    </source>
</reference>
<reference evidence="6" key="2">
    <citation type="submission" date="2011-03" db="EMBL/GenBank/DDBJ databases">
        <title>Comparative genomics and transcriptomics of Neospora caninum and Toxoplasma gondii.</title>
        <authorList>
            <person name="Reid A.J."/>
            <person name="Sohal A."/>
            <person name="Harris D."/>
            <person name="Quail M."/>
            <person name="Sanders M."/>
            <person name="Berriman M."/>
            <person name="Wastling J.M."/>
            <person name="Pain A."/>
        </authorList>
    </citation>
    <scope>NUCLEOTIDE SEQUENCE</scope>
    <source>
        <strain evidence="6">Liverpool</strain>
    </source>
</reference>
<dbReference type="InterPro" id="IPR002130">
    <property type="entry name" value="Cyclophilin-type_PPIase_dom"/>
</dbReference>
<dbReference type="PROSITE" id="PS00170">
    <property type="entry name" value="CSA_PPIASE_1"/>
    <property type="match status" value="1"/>
</dbReference>
<dbReference type="FunCoup" id="F0VDF5">
    <property type="interactions" value="121"/>
</dbReference>
<feature type="region of interest" description="Disordered" evidence="4">
    <location>
        <begin position="1"/>
        <end position="53"/>
    </location>
</feature>
<dbReference type="Gene3D" id="2.40.100.10">
    <property type="entry name" value="Cyclophilin-like"/>
    <property type="match status" value="1"/>
</dbReference>
<evidence type="ECO:0000313" key="6">
    <source>
        <dbReference type="EMBL" id="CBZ51748.1"/>
    </source>
</evidence>
<dbReference type="PRINTS" id="PR00153">
    <property type="entry name" value="CSAPPISMRASE"/>
</dbReference>
<dbReference type="InterPro" id="IPR020892">
    <property type="entry name" value="Cyclophilin-type_PPIase_CS"/>
</dbReference>
<dbReference type="eggNOG" id="KOG0865">
    <property type="taxonomic scope" value="Eukaryota"/>
</dbReference>
<dbReference type="GeneID" id="13443914"/>
<name>F0VDF5_NEOCL</name>
<feature type="domain" description="PPIase cyclophilin-type" evidence="5">
    <location>
        <begin position="67"/>
        <end position="231"/>
    </location>
</feature>
<dbReference type="EMBL" id="LN714480">
    <property type="protein sequence ID" value="CEL65703.1"/>
    <property type="molecule type" value="Genomic_DNA"/>
</dbReference>
<dbReference type="GO" id="GO:0006457">
    <property type="term" value="P:protein folding"/>
    <property type="evidence" value="ECO:0007669"/>
    <property type="project" value="InterPro"/>
</dbReference>
<dbReference type="AlphaFoldDB" id="F0VDF5"/>
<protein>
    <recommendedName>
        <fullName evidence="3">Peptidyl-prolyl cis-trans isomerase</fullName>
        <shortName evidence="3">PPIase</shortName>
        <ecNumber evidence="3">5.2.1.8</ecNumber>
    </recommendedName>
</protein>